<dbReference type="Pfam" id="PF08426">
    <property type="entry name" value="ICE2"/>
    <property type="match status" value="2"/>
</dbReference>
<feature type="transmembrane region" description="Helical" evidence="2">
    <location>
        <begin position="244"/>
        <end position="265"/>
    </location>
</feature>
<feature type="compositionally biased region" description="Basic and acidic residues" evidence="1">
    <location>
        <begin position="442"/>
        <end position="453"/>
    </location>
</feature>
<feature type="region of interest" description="Disordered" evidence="1">
    <location>
        <begin position="418"/>
        <end position="453"/>
    </location>
</feature>
<keyword evidence="2" id="KW-1133">Transmembrane helix</keyword>
<evidence type="ECO:0000256" key="2">
    <source>
        <dbReference type="SAM" id="Phobius"/>
    </source>
</evidence>
<dbReference type="PANTHER" id="PTHR31726:SF2">
    <property type="entry name" value="PROTEIN ICE2"/>
    <property type="match status" value="1"/>
</dbReference>
<reference evidence="3 4" key="1">
    <citation type="submission" date="2014-05" db="EMBL/GenBank/DDBJ databases">
        <title>Draft genome sequence of a rare smut relative, Tilletiaria anomala UBC 951.</title>
        <authorList>
            <consortium name="DOE Joint Genome Institute"/>
            <person name="Toome M."/>
            <person name="Kuo A."/>
            <person name="Henrissat B."/>
            <person name="Lipzen A."/>
            <person name="Tritt A."/>
            <person name="Yoshinaga Y."/>
            <person name="Zane M."/>
            <person name="Barry K."/>
            <person name="Grigoriev I.V."/>
            <person name="Spatafora J.W."/>
            <person name="Aimea M.C."/>
        </authorList>
    </citation>
    <scope>NUCLEOTIDE SEQUENCE [LARGE SCALE GENOMIC DNA]</scope>
    <source>
        <strain evidence="3 4">UBC 951</strain>
    </source>
</reference>
<evidence type="ECO:0000313" key="4">
    <source>
        <dbReference type="Proteomes" id="UP000027361"/>
    </source>
</evidence>
<dbReference type="STRING" id="1037660.A0A066VH80"/>
<keyword evidence="2" id="KW-0812">Transmembrane</keyword>
<dbReference type="HOGENOM" id="CLU_027878_1_0_1"/>
<dbReference type="GO" id="GO:0000921">
    <property type="term" value="P:septin ring assembly"/>
    <property type="evidence" value="ECO:0007669"/>
    <property type="project" value="TreeGrafter"/>
</dbReference>
<dbReference type="RefSeq" id="XP_013240514.1">
    <property type="nucleotide sequence ID" value="XM_013385060.1"/>
</dbReference>
<evidence type="ECO:0000313" key="3">
    <source>
        <dbReference type="EMBL" id="KDN37910.1"/>
    </source>
</evidence>
<evidence type="ECO:0000256" key="1">
    <source>
        <dbReference type="SAM" id="MobiDB-lite"/>
    </source>
</evidence>
<feature type="compositionally biased region" description="Acidic residues" evidence="1">
    <location>
        <begin position="424"/>
        <end position="441"/>
    </location>
</feature>
<keyword evidence="4" id="KW-1185">Reference proteome</keyword>
<dbReference type="AlphaFoldDB" id="A0A066VH80"/>
<organism evidence="3 4">
    <name type="scientific">Tilletiaria anomala (strain ATCC 24038 / CBS 436.72 / UBC 951)</name>
    <dbReference type="NCBI Taxonomy" id="1037660"/>
    <lineage>
        <taxon>Eukaryota</taxon>
        <taxon>Fungi</taxon>
        <taxon>Dikarya</taxon>
        <taxon>Basidiomycota</taxon>
        <taxon>Ustilaginomycotina</taxon>
        <taxon>Exobasidiomycetes</taxon>
        <taxon>Georgefischeriales</taxon>
        <taxon>Tilletiariaceae</taxon>
        <taxon>Tilletiaria</taxon>
    </lineage>
</organism>
<feature type="transmembrane region" description="Helical" evidence="2">
    <location>
        <begin position="157"/>
        <end position="174"/>
    </location>
</feature>
<gene>
    <name evidence="3" type="ORF">K437DRAFT_240439</name>
</gene>
<dbReference type="OrthoDB" id="5577218at2759"/>
<name>A0A066VH80_TILAU</name>
<sequence length="527" mass="57594">MTLVSSALVNFGRLASLLQVLFYLPLSLDLAGTEAFLALSASLASYYFILSTIRLMTKNTRLAWIGNFLAIFQFVVIPACLLVCFNVYSPPSESYFAHLAKRPSALASAGSSATSAAGRSSLFGLRAGTSKDTTVETRSDTPHDAGLAGIVGAEFDTLLQAVFNWFIWSFFFLARNVPGWWSTFLRFSSPLFSLLEGVASVLVIQAVGSMSRWVIATSLSRPPSPRKRLLSYLPSFGLGGAEGWQLLFLLLSAFTYVSSAVALYLSFEGATRDRPGAAAAVGVSVSSTFWLTAIAFAVRKGNVVETSLMLAYVVFNVTQLSDSLAFTADPLALIRSFKVNTESGSPLPLLPSVVGSTKTLVQVGGRIAGHSIDFISAALAALPKSVIVSLLYRLMVLYAASRILPLLKAGGPPRWLKPDKSDADDYDDYSEDEYDSDEDIREEEKPRRKAEQKSLSEEEPFGAFISIIVSYSRLIMIAVYSHLLLLDQSHQIYWRFLTVGITLTLWAFELLIGKEDADAFTREWKIS</sequence>
<feature type="transmembrane region" description="Helical" evidence="2">
    <location>
        <begin position="62"/>
        <end position="88"/>
    </location>
</feature>
<dbReference type="GO" id="GO:0048309">
    <property type="term" value="P:endoplasmic reticulum inheritance"/>
    <property type="evidence" value="ECO:0007669"/>
    <property type="project" value="TreeGrafter"/>
</dbReference>
<evidence type="ECO:0008006" key="5">
    <source>
        <dbReference type="Google" id="ProtNLM"/>
    </source>
</evidence>
<feature type="transmembrane region" description="Helical" evidence="2">
    <location>
        <begin position="194"/>
        <end position="215"/>
    </location>
</feature>
<feature type="transmembrane region" description="Helical" evidence="2">
    <location>
        <begin position="30"/>
        <end position="50"/>
    </location>
</feature>
<keyword evidence="2" id="KW-0472">Membrane</keyword>
<accession>A0A066VH80</accession>
<dbReference type="InParanoid" id="A0A066VH80"/>
<feature type="transmembrane region" description="Helical" evidence="2">
    <location>
        <begin position="277"/>
        <end position="298"/>
    </location>
</feature>
<dbReference type="EMBL" id="JMSN01000129">
    <property type="protein sequence ID" value="KDN37910.1"/>
    <property type="molecule type" value="Genomic_DNA"/>
</dbReference>
<proteinExistence type="predicted"/>
<dbReference type="GeneID" id="25263043"/>
<comment type="caution">
    <text evidence="3">The sequence shown here is derived from an EMBL/GenBank/DDBJ whole genome shotgun (WGS) entry which is preliminary data.</text>
</comment>
<dbReference type="FunCoup" id="A0A066VH80">
    <property type="interactions" value="55"/>
</dbReference>
<dbReference type="InterPro" id="IPR013635">
    <property type="entry name" value="Ice2"/>
</dbReference>
<feature type="transmembrane region" description="Helical" evidence="2">
    <location>
        <begin position="461"/>
        <end position="480"/>
    </location>
</feature>
<dbReference type="GO" id="GO:0005789">
    <property type="term" value="C:endoplasmic reticulum membrane"/>
    <property type="evidence" value="ECO:0007669"/>
    <property type="project" value="TreeGrafter"/>
</dbReference>
<dbReference type="GO" id="GO:0032541">
    <property type="term" value="C:cortical endoplasmic reticulum"/>
    <property type="evidence" value="ECO:0007669"/>
    <property type="project" value="TreeGrafter"/>
</dbReference>
<protein>
    <recommendedName>
        <fullName evidence="5">ICE2-domain-containing protein</fullName>
    </recommendedName>
</protein>
<dbReference type="GO" id="GO:0097038">
    <property type="term" value="C:perinuclear endoplasmic reticulum"/>
    <property type="evidence" value="ECO:0007669"/>
    <property type="project" value="TreeGrafter"/>
</dbReference>
<dbReference type="PANTHER" id="PTHR31726">
    <property type="entry name" value="PROTEIN ICE2"/>
    <property type="match status" value="1"/>
</dbReference>
<dbReference type="Proteomes" id="UP000027361">
    <property type="component" value="Unassembled WGS sequence"/>
</dbReference>
<dbReference type="OMA" id="GASEVWQ"/>
<feature type="transmembrane region" description="Helical" evidence="2">
    <location>
        <begin position="492"/>
        <end position="512"/>
    </location>
</feature>